<dbReference type="OrthoDB" id="7340718at2"/>
<protein>
    <submittedName>
        <fullName evidence="1">Uncharacterized protein</fullName>
    </submittedName>
</protein>
<dbReference type="EMBL" id="CP019602">
    <property type="protein sequence ID" value="ARU15309.1"/>
    <property type="molecule type" value="Genomic_DNA"/>
</dbReference>
<name>A0A1Z1F933_9SPHN</name>
<proteinExistence type="predicted"/>
<organism evidence="1 2">
    <name type="scientific">Croceicoccus marinus</name>
    <dbReference type="NCBI Taxonomy" id="450378"/>
    <lineage>
        <taxon>Bacteria</taxon>
        <taxon>Pseudomonadati</taxon>
        <taxon>Pseudomonadota</taxon>
        <taxon>Alphaproteobacteria</taxon>
        <taxon>Sphingomonadales</taxon>
        <taxon>Erythrobacteraceae</taxon>
        <taxon>Croceicoccus</taxon>
    </lineage>
</organism>
<dbReference type="AlphaFoldDB" id="A0A1Z1F933"/>
<reference evidence="1 2" key="1">
    <citation type="submission" date="2017-01" db="EMBL/GenBank/DDBJ databases">
        <title>Complete genome sequence of esterase-producing bacterium Croceicoccus marinus E4A9.</title>
        <authorList>
            <person name="Wu Y.-H."/>
            <person name="Cheng H."/>
            <person name="Xu L."/>
            <person name="Huo Y.-Y."/>
            <person name="Wang C.-S."/>
            <person name="Xu X.-W."/>
        </authorList>
    </citation>
    <scope>NUCLEOTIDE SEQUENCE [LARGE SCALE GENOMIC DNA]</scope>
    <source>
        <strain evidence="1 2">E4A9</strain>
    </source>
</reference>
<dbReference type="Proteomes" id="UP000195807">
    <property type="component" value="Chromosome"/>
</dbReference>
<dbReference type="KEGG" id="cman:A9D14_02830"/>
<evidence type="ECO:0000313" key="1">
    <source>
        <dbReference type="EMBL" id="ARU15309.1"/>
    </source>
</evidence>
<evidence type="ECO:0000313" key="2">
    <source>
        <dbReference type="Proteomes" id="UP000195807"/>
    </source>
</evidence>
<accession>A0A1Z1F933</accession>
<gene>
    <name evidence="1" type="ORF">A9D14_02830</name>
</gene>
<dbReference type="STRING" id="450378.GCA_001661675_00564"/>
<sequence>MRPDGAALHTRVTAALEAPVRGEIRDFAQALADLYDARAVLFYGSNLRSGSLDGVLDFYVLTGGPREKGLWPRVAYHEREHAGETLRAKVAVMRLSTFRHAAEGRHADTTIWARFVQPCTLAWQSDAQAGTEVTAAVEAACMTAARFASALGDPQGTERDYWQALFRATYRAELRVEKPGREQQILEFGAGHFDGLLPAAWQAAGIAFDKAGRRLQPHLLPQEREALVQRWERRRRLGKPLNVVRLLRAGTTFEGGARYLAWKVERHSGVVVPLTPFRERHPLLMSPVLLADYWRARRRRAATQDSD</sequence>
<dbReference type="RefSeq" id="WP_066842776.1">
    <property type="nucleotide sequence ID" value="NZ_CP019602.1"/>
</dbReference>
<keyword evidence="2" id="KW-1185">Reference proteome</keyword>